<dbReference type="PANTHER" id="PTHR48019">
    <property type="entry name" value="SERUM RESPONSE FACTOR HOMOLOG"/>
    <property type="match status" value="1"/>
</dbReference>
<dbReference type="GO" id="GO:0046983">
    <property type="term" value="F:protein dimerization activity"/>
    <property type="evidence" value="ECO:0007669"/>
    <property type="project" value="InterPro"/>
</dbReference>
<feature type="region of interest" description="Disordered" evidence="7">
    <location>
        <begin position="25"/>
        <end position="72"/>
    </location>
</feature>
<evidence type="ECO:0000256" key="2">
    <source>
        <dbReference type="ARBA" id="ARBA00023015"/>
    </source>
</evidence>
<gene>
    <name evidence="10" type="ORF">TIFTF001_002361</name>
</gene>
<evidence type="ECO:0000256" key="7">
    <source>
        <dbReference type="SAM" id="MobiDB-lite"/>
    </source>
</evidence>
<evidence type="ECO:0000313" key="10">
    <source>
        <dbReference type="EMBL" id="GMN29240.1"/>
    </source>
</evidence>
<dbReference type="Proteomes" id="UP001187192">
    <property type="component" value="Unassembled WGS sequence"/>
</dbReference>
<protein>
    <submittedName>
        <fullName evidence="10">Uncharacterized protein</fullName>
    </submittedName>
</protein>
<reference evidence="10" key="1">
    <citation type="submission" date="2023-07" db="EMBL/GenBank/DDBJ databases">
        <title>draft genome sequence of fig (Ficus carica).</title>
        <authorList>
            <person name="Takahashi T."/>
            <person name="Nishimura K."/>
        </authorList>
    </citation>
    <scope>NUCLEOTIDE SEQUENCE</scope>
</reference>
<feature type="compositionally biased region" description="Basic and acidic residues" evidence="7">
    <location>
        <begin position="59"/>
        <end position="72"/>
    </location>
</feature>
<dbReference type="EMBL" id="BTGU01000002">
    <property type="protein sequence ID" value="GMN29240.1"/>
    <property type="molecule type" value="Genomic_DNA"/>
</dbReference>
<dbReference type="SMART" id="SM00432">
    <property type="entry name" value="MADS"/>
    <property type="match status" value="1"/>
</dbReference>
<feature type="compositionally biased region" description="Acidic residues" evidence="7">
    <location>
        <begin position="45"/>
        <end position="58"/>
    </location>
</feature>
<dbReference type="AlphaFoldDB" id="A0AA87ZB57"/>
<dbReference type="InterPro" id="IPR033896">
    <property type="entry name" value="MEF2-like_N"/>
</dbReference>
<dbReference type="GO" id="GO:0005634">
    <property type="term" value="C:nucleus"/>
    <property type="evidence" value="ECO:0007669"/>
    <property type="project" value="UniProtKB-SubCell"/>
</dbReference>
<dbReference type="Pfam" id="PF00319">
    <property type="entry name" value="SRF-TF"/>
    <property type="match status" value="1"/>
</dbReference>
<dbReference type="InterPro" id="IPR050142">
    <property type="entry name" value="MADS-box/MEF2_TF"/>
</dbReference>
<keyword evidence="5" id="KW-0539">Nucleus</keyword>
<comment type="caution">
    <text evidence="10">The sequence shown here is derived from an EMBL/GenBank/DDBJ whole genome shotgun (WGS) entry which is preliminary data.</text>
</comment>
<feature type="domain" description="MADS-box" evidence="8">
    <location>
        <begin position="69"/>
        <end position="130"/>
    </location>
</feature>
<dbReference type="Pfam" id="PF01486">
    <property type="entry name" value="K-box"/>
    <property type="match status" value="1"/>
</dbReference>
<feature type="coiled-coil region" evidence="6">
    <location>
        <begin position="146"/>
        <end position="173"/>
    </location>
</feature>
<dbReference type="GO" id="GO:0003700">
    <property type="term" value="F:DNA-binding transcription factor activity"/>
    <property type="evidence" value="ECO:0007669"/>
    <property type="project" value="InterPro"/>
</dbReference>
<dbReference type="Gene3D" id="3.40.1810.10">
    <property type="entry name" value="Transcription factor, MADS-box"/>
    <property type="match status" value="1"/>
</dbReference>
<dbReference type="GO" id="GO:0000977">
    <property type="term" value="F:RNA polymerase II transcription regulatory region sequence-specific DNA binding"/>
    <property type="evidence" value="ECO:0007669"/>
    <property type="project" value="InterPro"/>
</dbReference>
<evidence type="ECO:0000256" key="5">
    <source>
        <dbReference type="ARBA" id="ARBA00023242"/>
    </source>
</evidence>
<dbReference type="PRINTS" id="PR00404">
    <property type="entry name" value="MADSDOMAIN"/>
</dbReference>
<name>A0AA87ZB57_FICCA</name>
<evidence type="ECO:0000256" key="4">
    <source>
        <dbReference type="ARBA" id="ARBA00023163"/>
    </source>
</evidence>
<dbReference type="CDD" id="cd00265">
    <property type="entry name" value="MADS_MEF2_like"/>
    <property type="match status" value="1"/>
</dbReference>
<evidence type="ECO:0000313" key="11">
    <source>
        <dbReference type="Proteomes" id="UP001187192"/>
    </source>
</evidence>
<keyword evidence="4" id="KW-0804">Transcription</keyword>
<keyword evidence="2" id="KW-0805">Transcription regulation</keyword>
<keyword evidence="6" id="KW-0175">Coiled coil</keyword>
<evidence type="ECO:0000256" key="6">
    <source>
        <dbReference type="SAM" id="Coils"/>
    </source>
</evidence>
<feature type="domain" description="K-box" evidence="9">
    <location>
        <begin position="153"/>
        <end position="243"/>
    </location>
</feature>
<sequence>MISFTFPLALNLQTKMDYKPDLGQYLGSSTTADDQQEYYDHHEEEDQDHDQEEGEDQEEQKMDQEKPKMGRGRIEYKLIQNPTNRQVTYSKRKNGIFKKAKELAVLCDAKVSLIMISHNANKMHEYHSPDTSIKQMLDLYQKTKGIDVWETQYEKMQQILRELKEKNYNLRRQIRQRMGHDLSGLNYHELHDLESSMSSAVEAIRAKKEYKIKTTTETTKKRVKSLQNSNLHLVHDFQMKCACEDPPYGMVEDHVEGGYEAMAALANGASNLYAFRHHNHHESCLPLPRARSFL</sequence>
<proteinExistence type="predicted"/>
<evidence type="ECO:0000256" key="3">
    <source>
        <dbReference type="ARBA" id="ARBA00023125"/>
    </source>
</evidence>
<accession>A0AA87ZB57</accession>
<dbReference type="InterPro" id="IPR002100">
    <property type="entry name" value="TF_MADSbox"/>
</dbReference>
<organism evidence="10 11">
    <name type="scientific">Ficus carica</name>
    <name type="common">Common fig</name>
    <dbReference type="NCBI Taxonomy" id="3494"/>
    <lineage>
        <taxon>Eukaryota</taxon>
        <taxon>Viridiplantae</taxon>
        <taxon>Streptophyta</taxon>
        <taxon>Embryophyta</taxon>
        <taxon>Tracheophyta</taxon>
        <taxon>Spermatophyta</taxon>
        <taxon>Magnoliopsida</taxon>
        <taxon>eudicotyledons</taxon>
        <taxon>Gunneridae</taxon>
        <taxon>Pentapetalae</taxon>
        <taxon>rosids</taxon>
        <taxon>fabids</taxon>
        <taxon>Rosales</taxon>
        <taxon>Moraceae</taxon>
        <taxon>Ficeae</taxon>
        <taxon>Ficus</taxon>
    </lineage>
</organism>
<evidence type="ECO:0000256" key="1">
    <source>
        <dbReference type="ARBA" id="ARBA00004123"/>
    </source>
</evidence>
<comment type="subcellular location">
    <subcellularLocation>
        <location evidence="1">Nucleus</location>
    </subcellularLocation>
</comment>
<dbReference type="GO" id="GO:0045944">
    <property type="term" value="P:positive regulation of transcription by RNA polymerase II"/>
    <property type="evidence" value="ECO:0007669"/>
    <property type="project" value="InterPro"/>
</dbReference>
<dbReference type="PROSITE" id="PS51297">
    <property type="entry name" value="K_BOX"/>
    <property type="match status" value="1"/>
</dbReference>
<keyword evidence="3" id="KW-0238">DNA-binding</keyword>
<evidence type="ECO:0000259" key="9">
    <source>
        <dbReference type="PROSITE" id="PS51297"/>
    </source>
</evidence>
<keyword evidence="11" id="KW-1185">Reference proteome</keyword>
<dbReference type="InterPro" id="IPR036879">
    <property type="entry name" value="TF_MADSbox_sf"/>
</dbReference>
<dbReference type="InterPro" id="IPR002487">
    <property type="entry name" value="TF_Kbox"/>
</dbReference>
<dbReference type="PROSITE" id="PS50066">
    <property type="entry name" value="MADS_BOX_2"/>
    <property type="match status" value="1"/>
</dbReference>
<dbReference type="SUPFAM" id="SSF55455">
    <property type="entry name" value="SRF-like"/>
    <property type="match status" value="1"/>
</dbReference>
<evidence type="ECO:0000259" key="8">
    <source>
        <dbReference type="PROSITE" id="PS50066"/>
    </source>
</evidence>